<feature type="transmembrane region" description="Helical" evidence="7">
    <location>
        <begin position="150"/>
        <end position="172"/>
    </location>
</feature>
<dbReference type="InterPro" id="IPR036259">
    <property type="entry name" value="MFS_trans_sf"/>
</dbReference>
<comment type="caution">
    <text evidence="9">The sequence shown here is derived from an EMBL/GenBank/DDBJ whole genome shotgun (WGS) entry which is preliminary data.</text>
</comment>
<dbReference type="InterPro" id="IPR005829">
    <property type="entry name" value="Sugar_transporter_CS"/>
</dbReference>
<feature type="transmembrane region" description="Helical" evidence="7">
    <location>
        <begin position="89"/>
        <end position="111"/>
    </location>
</feature>
<feature type="transmembrane region" description="Helical" evidence="7">
    <location>
        <begin position="123"/>
        <end position="144"/>
    </location>
</feature>
<organism evidence="9 10">
    <name type="scientific">Protofrankia coriariae</name>
    <dbReference type="NCBI Taxonomy" id="1562887"/>
    <lineage>
        <taxon>Bacteria</taxon>
        <taxon>Bacillati</taxon>
        <taxon>Actinomycetota</taxon>
        <taxon>Actinomycetes</taxon>
        <taxon>Frankiales</taxon>
        <taxon>Frankiaceae</taxon>
        <taxon>Protofrankia</taxon>
    </lineage>
</organism>
<dbReference type="SUPFAM" id="SSF103473">
    <property type="entry name" value="MFS general substrate transporter"/>
    <property type="match status" value="1"/>
</dbReference>
<dbReference type="Pfam" id="PF07690">
    <property type="entry name" value="MFS_1"/>
    <property type="match status" value="2"/>
</dbReference>
<dbReference type="EMBL" id="JWIO01000018">
    <property type="protein sequence ID" value="KLL11190.1"/>
    <property type="molecule type" value="Genomic_DNA"/>
</dbReference>
<gene>
    <name evidence="9" type="ORF">FrCorBMG51_12950</name>
</gene>
<evidence type="ECO:0000256" key="5">
    <source>
        <dbReference type="ARBA" id="ARBA00022989"/>
    </source>
</evidence>
<evidence type="ECO:0000259" key="8">
    <source>
        <dbReference type="PROSITE" id="PS50850"/>
    </source>
</evidence>
<evidence type="ECO:0000256" key="2">
    <source>
        <dbReference type="ARBA" id="ARBA00022448"/>
    </source>
</evidence>
<evidence type="ECO:0000256" key="6">
    <source>
        <dbReference type="ARBA" id="ARBA00023136"/>
    </source>
</evidence>
<feature type="transmembrane region" description="Helical" evidence="7">
    <location>
        <begin position="254"/>
        <end position="277"/>
    </location>
</feature>
<feature type="transmembrane region" description="Helical" evidence="7">
    <location>
        <begin position="184"/>
        <end position="204"/>
    </location>
</feature>
<keyword evidence="6 7" id="KW-0472">Membrane</keyword>
<dbReference type="Gene3D" id="1.20.1720.10">
    <property type="entry name" value="Multidrug resistance protein D"/>
    <property type="match status" value="1"/>
</dbReference>
<comment type="subcellular location">
    <subcellularLocation>
        <location evidence="1">Cell membrane</location>
        <topology evidence="1">Multi-pass membrane protein</topology>
    </subcellularLocation>
</comment>
<feature type="transmembrane region" description="Helical" evidence="7">
    <location>
        <begin position="419"/>
        <end position="438"/>
    </location>
</feature>
<evidence type="ECO:0000313" key="10">
    <source>
        <dbReference type="Proteomes" id="UP000035425"/>
    </source>
</evidence>
<dbReference type="PANTHER" id="PTHR42718">
    <property type="entry name" value="MAJOR FACILITATOR SUPERFAMILY MULTIDRUG TRANSPORTER MFSC"/>
    <property type="match status" value="1"/>
</dbReference>
<feature type="transmembrane region" description="Helical" evidence="7">
    <location>
        <begin position="317"/>
        <end position="335"/>
    </location>
</feature>
<feature type="transmembrane region" description="Helical" evidence="7">
    <location>
        <begin position="391"/>
        <end position="413"/>
    </location>
</feature>
<evidence type="ECO:0000256" key="3">
    <source>
        <dbReference type="ARBA" id="ARBA00022475"/>
    </source>
</evidence>
<dbReference type="PANTHER" id="PTHR42718:SF48">
    <property type="entry name" value="CONSERVED TWO-DOMAIN MEMBRANE PROTEIN-RELATED"/>
    <property type="match status" value="1"/>
</dbReference>
<feature type="transmembrane region" description="Helical" evidence="7">
    <location>
        <begin position="64"/>
        <end position="83"/>
    </location>
</feature>
<accession>A0ABR5F3A7</accession>
<dbReference type="InterPro" id="IPR020846">
    <property type="entry name" value="MFS_dom"/>
</dbReference>
<keyword evidence="4 7" id="KW-0812">Transmembrane</keyword>
<dbReference type="CDD" id="cd17321">
    <property type="entry name" value="MFS_MMR_MDR_like"/>
    <property type="match status" value="1"/>
</dbReference>
<dbReference type="InterPro" id="IPR011701">
    <property type="entry name" value="MFS"/>
</dbReference>
<evidence type="ECO:0000256" key="7">
    <source>
        <dbReference type="SAM" id="Phobius"/>
    </source>
</evidence>
<feature type="transmembrane region" description="Helical" evidence="7">
    <location>
        <begin position="216"/>
        <end position="233"/>
    </location>
</feature>
<keyword evidence="3" id="KW-1003">Cell membrane</keyword>
<dbReference type="PROSITE" id="PS00216">
    <property type="entry name" value="SUGAR_TRANSPORT_1"/>
    <property type="match status" value="1"/>
</dbReference>
<evidence type="ECO:0000313" key="9">
    <source>
        <dbReference type="EMBL" id="KLL11190.1"/>
    </source>
</evidence>
<proteinExistence type="predicted"/>
<feature type="transmembrane region" description="Helical" evidence="7">
    <location>
        <begin position="347"/>
        <end position="370"/>
    </location>
</feature>
<dbReference type="NCBIfam" id="TIGR00711">
    <property type="entry name" value="efflux_EmrB"/>
    <property type="match status" value="1"/>
</dbReference>
<dbReference type="Gene3D" id="1.20.1250.20">
    <property type="entry name" value="MFS general substrate transporter like domains"/>
    <property type="match status" value="1"/>
</dbReference>
<evidence type="ECO:0000256" key="1">
    <source>
        <dbReference type="ARBA" id="ARBA00004651"/>
    </source>
</evidence>
<sequence length="459" mass="47617">MSSIGVFVVFLDATIVNVAFESITRSFHTTTAGLAWVLNAYALVLTALLVLAGRLADQFGRKRLFQIGLIGFAVTSAACGLASGTAVLIAARALQAVFAAILVPSSLALLLPEFPPHKRSAAIGIWGAMGGLAAASGPVLGSVLVQYLSWRWVFLVNLPICLLAALVGARVLRESRDTGATGIPDPFGILFVTLALSAVAFGIIEGPDWGWDDPRVIGAFLVAAVGLPLFVVRTRHAARPAVDLSLFRVRAYSVANAGMLTFATAFFAVTLANIIFLQTVWHWSVLRSALAVTPSPLLAGVAAPLAGALADRFGHRAVLVPGALSFTAAMLLFATQIDATPHYVTDWLPAALLTGAGIGLTLPTLGSAAAASLPPARFGIGSAINSSFRQLGAVLGVSVFVAVLGTPSPASALDAFQRVWYVMAGVAALSALLCAAVRTRSHRPQAARQSQSAQQPQPA</sequence>
<name>A0ABR5F3A7_9ACTN</name>
<reference evidence="9 10" key="1">
    <citation type="submission" date="2014-12" db="EMBL/GenBank/DDBJ databases">
        <title>Frankia sp. BMG5.1 draft genome.</title>
        <authorList>
            <person name="Gtari M."/>
            <person name="Ghodhbane-Gtari F."/>
            <person name="Nouioui I."/>
            <person name="Ktari A."/>
            <person name="Hezbri K."/>
            <person name="Mimouni W."/>
            <person name="Sbissi I."/>
            <person name="Ayari A."/>
            <person name="Yamanaka T."/>
            <person name="Normand P."/>
            <person name="Tisa L.S."/>
            <person name="Boudabous A."/>
        </authorList>
    </citation>
    <scope>NUCLEOTIDE SEQUENCE [LARGE SCALE GENOMIC DNA]</scope>
    <source>
        <strain evidence="9 10">BMG5.1</strain>
    </source>
</reference>
<keyword evidence="5 7" id="KW-1133">Transmembrane helix</keyword>
<dbReference type="PROSITE" id="PS50850">
    <property type="entry name" value="MFS"/>
    <property type="match status" value="1"/>
</dbReference>
<feature type="transmembrane region" description="Helical" evidence="7">
    <location>
        <begin position="34"/>
        <end position="52"/>
    </location>
</feature>
<protein>
    <recommendedName>
        <fullName evidence="8">Major facilitator superfamily (MFS) profile domain-containing protein</fullName>
    </recommendedName>
</protein>
<dbReference type="InterPro" id="IPR004638">
    <property type="entry name" value="EmrB-like"/>
</dbReference>
<evidence type="ECO:0000256" key="4">
    <source>
        <dbReference type="ARBA" id="ARBA00022692"/>
    </source>
</evidence>
<feature type="transmembrane region" description="Helical" evidence="7">
    <location>
        <begin position="289"/>
        <end position="310"/>
    </location>
</feature>
<feature type="domain" description="Major facilitator superfamily (MFS) profile" evidence="8">
    <location>
        <begin position="1"/>
        <end position="442"/>
    </location>
</feature>
<dbReference type="Proteomes" id="UP000035425">
    <property type="component" value="Unassembled WGS sequence"/>
</dbReference>
<keyword evidence="10" id="KW-1185">Reference proteome</keyword>
<keyword evidence="2" id="KW-0813">Transport</keyword>